<name>L0HIK4_METFS</name>
<feature type="transmembrane region" description="Helical" evidence="1">
    <location>
        <begin position="7"/>
        <end position="25"/>
    </location>
</feature>
<dbReference type="AlphaFoldDB" id="L0HIK4"/>
<dbReference type="KEGG" id="mfo:Metfor_1888"/>
<dbReference type="InParanoid" id="L0HIK4"/>
<protein>
    <submittedName>
        <fullName evidence="2">Uncharacterized protein</fullName>
    </submittedName>
</protein>
<dbReference type="GeneID" id="14308277"/>
<dbReference type="Proteomes" id="UP000010824">
    <property type="component" value="Chromosome"/>
</dbReference>
<reference evidence="2 3" key="2">
    <citation type="journal article" date="2014" name="Genome Announc.">
        <title>Complete Genome Sequence of Methanoregula formicica SMSPT, a Mesophilic Hydrogenotrophic Methanogen Isolated from a Methanogenic Upflow Anaerobic Sludge Blanket Reactor.</title>
        <authorList>
            <person name="Yamamoto K."/>
            <person name="Tamaki H."/>
            <person name="Cadillo-Quiroz H."/>
            <person name="Imachi H."/>
            <person name="Kyrpides N."/>
            <person name="Woyke T."/>
            <person name="Goodwin L."/>
            <person name="Zinder S.H."/>
            <person name="Kamagata Y."/>
            <person name="Liu W.T."/>
        </authorList>
    </citation>
    <scope>NUCLEOTIDE SEQUENCE [LARGE SCALE GENOMIC DNA]</scope>
    <source>
        <strain evidence="3">DSM 22288 / NBRC 105244 / SMSP</strain>
    </source>
</reference>
<reference evidence="3" key="1">
    <citation type="submission" date="2011-12" db="EMBL/GenBank/DDBJ databases">
        <title>Complete sequence of Methanoregula formicicum SMSP.</title>
        <authorList>
            <person name="Lucas S."/>
            <person name="Han J."/>
            <person name="Lapidus A."/>
            <person name="Cheng J.-F."/>
            <person name="Goodwin L."/>
            <person name="Pitluck S."/>
            <person name="Peters L."/>
            <person name="Ovchinnikova G."/>
            <person name="Teshima H."/>
            <person name="Detter J.C."/>
            <person name="Han C."/>
            <person name="Tapia R."/>
            <person name="Land M."/>
            <person name="Hauser L."/>
            <person name="Kyrpides N."/>
            <person name="Ivanova N."/>
            <person name="Pagani I."/>
            <person name="Imachi H."/>
            <person name="Tamaki H."/>
            <person name="Sekiguchi Y."/>
            <person name="Kamagata Y."/>
            <person name="Cadillo-Quiroz H."/>
            <person name="Zinder S."/>
            <person name="Liu W.-T."/>
            <person name="Woyke T."/>
        </authorList>
    </citation>
    <scope>NUCLEOTIDE SEQUENCE [LARGE SCALE GENOMIC DNA]</scope>
    <source>
        <strain evidence="3">DSM 22288 / NBRC 105244 / SMSP</strain>
    </source>
</reference>
<keyword evidence="1" id="KW-1133">Transmembrane helix</keyword>
<dbReference type="OrthoDB" id="118141at2157"/>
<accession>L0HIK4</accession>
<organism evidence="2 3">
    <name type="scientific">Methanoregula formicica (strain DSM 22288 / NBRC 105244 / SMSP)</name>
    <dbReference type="NCBI Taxonomy" id="593750"/>
    <lineage>
        <taxon>Archaea</taxon>
        <taxon>Methanobacteriati</taxon>
        <taxon>Methanobacteriota</taxon>
        <taxon>Stenosarchaea group</taxon>
        <taxon>Methanomicrobia</taxon>
        <taxon>Methanomicrobiales</taxon>
        <taxon>Methanoregulaceae</taxon>
        <taxon>Methanoregula</taxon>
    </lineage>
</organism>
<keyword evidence="3" id="KW-1185">Reference proteome</keyword>
<dbReference type="EMBL" id="CP003167">
    <property type="protein sequence ID" value="AGB02909.1"/>
    <property type="molecule type" value="Genomic_DNA"/>
</dbReference>
<keyword evidence="1" id="KW-0472">Membrane</keyword>
<evidence type="ECO:0000256" key="1">
    <source>
        <dbReference type="SAM" id="Phobius"/>
    </source>
</evidence>
<evidence type="ECO:0000313" key="2">
    <source>
        <dbReference type="EMBL" id="AGB02909.1"/>
    </source>
</evidence>
<keyword evidence="1" id="KW-0812">Transmembrane</keyword>
<evidence type="ECO:0000313" key="3">
    <source>
        <dbReference type="Proteomes" id="UP000010824"/>
    </source>
</evidence>
<dbReference type="RefSeq" id="WP_015285872.1">
    <property type="nucleotide sequence ID" value="NC_019943.1"/>
</dbReference>
<proteinExistence type="predicted"/>
<gene>
    <name evidence="2" type="ordered locus">Metfor_1888</name>
</gene>
<dbReference type="eggNOG" id="arCOG06929">
    <property type="taxonomic scope" value="Archaea"/>
</dbReference>
<dbReference type="HOGENOM" id="CLU_1736432_0_0_2"/>
<sequence precursor="true">MKTMDRKFLFLAGAGIILTIVASLISIYAGGVVLVLVAVIAMSLFIMQDTKNLPDVVVELKENAKGIIIRNSGNADAVNVHVSLVPVNIEYSIQALAADQVNEYPLETMLSEAKAVATFENVMGSTFSRTYDLSARGSYDPLKPVIPLFRHK</sequence>